<keyword evidence="3" id="KW-1185">Reference proteome</keyword>
<evidence type="ECO:0000256" key="1">
    <source>
        <dbReference type="SAM" id="MobiDB-lite"/>
    </source>
</evidence>
<evidence type="ECO:0000313" key="3">
    <source>
        <dbReference type="Proteomes" id="UP000224567"/>
    </source>
</evidence>
<reference evidence="2 3" key="1">
    <citation type="journal article" date="2017" name="Genome Biol.">
        <title>New reference genome sequences of hot pepper reveal the massive evolution of plant disease-resistance genes by retroduplication.</title>
        <authorList>
            <person name="Kim S."/>
            <person name="Park J."/>
            <person name="Yeom S.I."/>
            <person name="Kim Y.M."/>
            <person name="Seo E."/>
            <person name="Kim K.T."/>
            <person name="Kim M.S."/>
            <person name="Lee J.M."/>
            <person name="Cheong K."/>
            <person name="Shin H.S."/>
            <person name="Kim S.B."/>
            <person name="Han K."/>
            <person name="Lee J."/>
            <person name="Park M."/>
            <person name="Lee H.A."/>
            <person name="Lee H.Y."/>
            <person name="Lee Y."/>
            <person name="Oh S."/>
            <person name="Lee J.H."/>
            <person name="Choi E."/>
            <person name="Choi E."/>
            <person name="Lee S.E."/>
            <person name="Jeon J."/>
            <person name="Kim H."/>
            <person name="Choi G."/>
            <person name="Song H."/>
            <person name="Lee J."/>
            <person name="Lee S.C."/>
            <person name="Kwon J.K."/>
            <person name="Lee H.Y."/>
            <person name="Koo N."/>
            <person name="Hong Y."/>
            <person name="Kim R.W."/>
            <person name="Kang W.H."/>
            <person name="Huh J.H."/>
            <person name="Kang B.C."/>
            <person name="Yang T.J."/>
            <person name="Lee Y.H."/>
            <person name="Bennetzen J.L."/>
            <person name="Choi D."/>
        </authorList>
    </citation>
    <scope>NUCLEOTIDE SEQUENCE [LARGE SCALE GENOMIC DNA]</scope>
    <source>
        <strain evidence="3">cv. PBC81</strain>
    </source>
</reference>
<dbReference type="EMBL" id="MLFT02000559">
    <property type="protein sequence ID" value="PHT27039.1"/>
    <property type="molecule type" value="Genomic_DNA"/>
</dbReference>
<feature type="compositionally biased region" description="Polar residues" evidence="1">
    <location>
        <begin position="10"/>
        <end position="27"/>
    </location>
</feature>
<comment type="caution">
    <text evidence="2">The sequence shown here is derived from an EMBL/GenBank/DDBJ whole genome shotgun (WGS) entry which is preliminary data.</text>
</comment>
<protein>
    <submittedName>
        <fullName evidence="2">Uncharacterized protein</fullName>
    </submittedName>
</protein>
<feature type="region of interest" description="Disordered" evidence="1">
    <location>
        <begin position="1"/>
        <end position="61"/>
    </location>
</feature>
<feature type="compositionally biased region" description="Basic and acidic residues" evidence="1">
    <location>
        <begin position="31"/>
        <end position="41"/>
    </location>
</feature>
<reference evidence="3" key="2">
    <citation type="journal article" date="2017" name="J. Anim. Genet.">
        <title>Multiple reference genome sequences of hot pepper reveal the massive evolution of plant disease resistance genes by retroduplication.</title>
        <authorList>
            <person name="Kim S."/>
            <person name="Park J."/>
            <person name="Yeom S.-I."/>
            <person name="Kim Y.-M."/>
            <person name="Seo E."/>
            <person name="Kim K.-T."/>
            <person name="Kim M.-S."/>
            <person name="Lee J.M."/>
            <person name="Cheong K."/>
            <person name="Shin H.-S."/>
            <person name="Kim S.-B."/>
            <person name="Han K."/>
            <person name="Lee J."/>
            <person name="Park M."/>
            <person name="Lee H.-A."/>
            <person name="Lee H.-Y."/>
            <person name="Lee Y."/>
            <person name="Oh S."/>
            <person name="Lee J.H."/>
            <person name="Choi E."/>
            <person name="Choi E."/>
            <person name="Lee S.E."/>
            <person name="Jeon J."/>
            <person name="Kim H."/>
            <person name="Choi G."/>
            <person name="Song H."/>
            <person name="Lee J."/>
            <person name="Lee S.-C."/>
            <person name="Kwon J.-K."/>
            <person name="Lee H.-Y."/>
            <person name="Koo N."/>
            <person name="Hong Y."/>
            <person name="Kim R.W."/>
            <person name="Kang W.-H."/>
            <person name="Huh J.H."/>
            <person name="Kang B.-C."/>
            <person name="Yang T.-J."/>
            <person name="Lee Y.-H."/>
            <person name="Bennetzen J.L."/>
            <person name="Choi D."/>
        </authorList>
    </citation>
    <scope>NUCLEOTIDE SEQUENCE [LARGE SCALE GENOMIC DNA]</scope>
    <source>
        <strain evidence="3">cv. PBC81</strain>
    </source>
</reference>
<evidence type="ECO:0000313" key="2">
    <source>
        <dbReference type="EMBL" id="PHT27039.1"/>
    </source>
</evidence>
<dbReference type="Proteomes" id="UP000224567">
    <property type="component" value="Unassembled WGS sequence"/>
</dbReference>
<accession>A0A2G2V243</accession>
<organism evidence="2 3">
    <name type="scientific">Capsicum baccatum</name>
    <name type="common">Peruvian pepper</name>
    <dbReference type="NCBI Taxonomy" id="33114"/>
    <lineage>
        <taxon>Eukaryota</taxon>
        <taxon>Viridiplantae</taxon>
        <taxon>Streptophyta</taxon>
        <taxon>Embryophyta</taxon>
        <taxon>Tracheophyta</taxon>
        <taxon>Spermatophyta</taxon>
        <taxon>Magnoliopsida</taxon>
        <taxon>eudicotyledons</taxon>
        <taxon>Gunneridae</taxon>
        <taxon>Pentapetalae</taxon>
        <taxon>asterids</taxon>
        <taxon>lamiids</taxon>
        <taxon>Solanales</taxon>
        <taxon>Solanaceae</taxon>
        <taxon>Solanoideae</taxon>
        <taxon>Capsiceae</taxon>
        <taxon>Capsicum</taxon>
    </lineage>
</organism>
<gene>
    <name evidence="2" type="ORF">CQW23_33355</name>
</gene>
<dbReference type="AlphaFoldDB" id="A0A2G2V243"/>
<sequence length="86" mass="9639">MLTLEPSLEDQGQTPWSMFQDGSNGEPTGQRPERADAEARRPPIHAGPCPGPIGLPARRSRHDFARSRHDFARESYQTYADPNCTF</sequence>
<proteinExistence type="predicted"/>
<name>A0A2G2V243_CAPBA</name>